<dbReference type="PROSITE" id="PS50921">
    <property type="entry name" value="ANTAR"/>
    <property type="match status" value="1"/>
</dbReference>
<reference evidence="3 4" key="1">
    <citation type="submission" date="2019-05" db="EMBL/GenBank/DDBJ databases">
        <title>OXA-830, a novel chromosomally encoded expanded-spectrum class D beta-lactamase in Aeromonas simiae.</title>
        <authorList>
            <person name="Zhou W."/>
            <person name="Chen Q."/>
        </authorList>
    </citation>
    <scope>NUCLEOTIDE SEQUENCE [LARGE SCALE GENOMIC DNA]</scope>
    <source>
        <strain evidence="3 4">A6</strain>
    </source>
</reference>
<dbReference type="GO" id="GO:0003723">
    <property type="term" value="F:RNA binding"/>
    <property type="evidence" value="ECO:0007669"/>
    <property type="project" value="InterPro"/>
</dbReference>
<keyword evidence="1" id="KW-0175">Coiled coil</keyword>
<dbReference type="Gene3D" id="1.10.10.10">
    <property type="entry name" value="Winged helix-like DNA-binding domain superfamily/Winged helix DNA-binding domain"/>
    <property type="match status" value="1"/>
</dbReference>
<dbReference type="KEGG" id="asim:FE240_04530"/>
<dbReference type="SMART" id="SM01012">
    <property type="entry name" value="ANTAR"/>
    <property type="match status" value="1"/>
</dbReference>
<protein>
    <submittedName>
        <fullName evidence="3">ANTAR domain-containing protein</fullName>
    </submittedName>
</protein>
<dbReference type="SUPFAM" id="SSF52172">
    <property type="entry name" value="CheY-like"/>
    <property type="match status" value="1"/>
</dbReference>
<evidence type="ECO:0000313" key="3">
    <source>
        <dbReference type="EMBL" id="QFI54024.1"/>
    </source>
</evidence>
<evidence type="ECO:0000256" key="1">
    <source>
        <dbReference type="SAM" id="Coils"/>
    </source>
</evidence>
<accession>A0A5J6WUT2</accession>
<evidence type="ECO:0000259" key="2">
    <source>
        <dbReference type="PROSITE" id="PS50921"/>
    </source>
</evidence>
<dbReference type="InterPro" id="IPR036388">
    <property type="entry name" value="WH-like_DNA-bd_sf"/>
</dbReference>
<evidence type="ECO:0000313" key="4">
    <source>
        <dbReference type="Proteomes" id="UP000594034"/>
    </source>
</evidence>
<dbReference type="AlphaFoldDB" id="A0A5J6WUT2"/>
<dbReference type="Pfam" id="PF03861">
    <property type="entry name" value="ANTAR"/>
    <property type="match status" value="1"/>
</dbReference>
<proteinExistence type="predicted"/>
<dbReference type="InterPro" id="IPR011006">
    <property type="entry name" value="CheY-like_superfamily"/>
</dbReference>
<sequence>MTPSTMQSGASRSLLLVHADDPVQANRLAALCSHYGHRARILDRHALLREEAADGLLVSCRRYSADIRLALTGRPALARVLFCSRLGAAEQEALLASGVWLVPHGCGEQERIESWLTLARQLQQMLAEGAQREQALEQKLEERRLVEQAKGQLMRQHGLDEEAAYRLLRRTAMDQGKSLATLARQLLLVMGR</sequence>
<dbReference type="RefSeq" id="WP_193003544.1">
    <property type="nucleotide sequence ID" value="NZ_CP040449.1"/>
</dbReference>
<keyword evidence="4" id="KW-1185">Reference proteome</keyword>
<gene>
    <name evidence="3" type="ORF">FE240_04530</name>
</gene>
<name>A0A5J6WUT2_9GAMM</name>
<feature type="coiled-coil region" evidence="1">
    <location>
        <begin position="119"/>
        <end position="152"/>
    </location>
</feature>
<organism evidence="3 4">
    <name type="scientific">Aeromonas simiae</name>
    <dbReference type="NCBI Taxonomy" id="218936"/>
    <lineage>
        <taxon>Bacteria</taxon>
        <taxon>Pseudomonadati</taxon>
        <taxon>Pseudomonadota</taxon>
        <taxon>Gammaproteobacteria</taxon>
        <taxon>Aeromonadales</taxon>
        <taxon>Aeromonadaceae</taxon>
        <taxon>Aeromonas</taxon>
    </lineage>
</organism>
<dbReference type="EMBL" id="CP040449">
    <property type="protein sequence ID" value="QFI54024.1"/>
    <property type="molecule type" value="Genomic_DNA"/>
</dbReference>
<dbReference type="Proteomes" id="UP000594034">
    <property type="component" value="Chromosome"/>
</dbReference>
<feature type="domain" description="ANTAR" evidence="2">
    <location>
        <begin position="126"/>
        <end position="187"/>
    </location>
</feature>
<dbReference type="InterPro" id="IPR005561">
    <property type="entry name" value="ANTAR"/>
</dbReference>